<evidence type="ECO:0000256" key="6">
    <source>
        <dbReference type="ARBA" id="ARBA00023026"/>
    </source>
</evidence>
<dbReference type="Pfam" id="PF08447">
    <property type="entry name" value="PAS_3"/>
    <property type="match status" value="2"/>
</dbReference>
<feature type="compositionally biased region" description="Basic and acidic residues" evidence="10">
    <location>
        <begin position="1"/>
        <end position="10"/>
    </location>
</feature>
<protein>
    <recommendedName>
        <fullName evidence="8">Virulence sensor protein BvgS</fullName>
        <ecNumber evidence="2">2.7.13.3</ecNumber>
    </recommendedName>
</protein>
<dbReference type="InterPro" id="IPR000014">
    <property type="entry name" value="PAS"/>
</dbReference>
<dbReference type="InterPro" id="IPR001610">
    <property type="entry name" value="PAC"/>
</dbReference>
<dbReference type="InterPro" id="IPR001789">
    <property type="entry name" value="Sig_transdc_resp-reg_receiver"/>
</dbReference>
<feature type="compositionally biased region" description="Pro residues" evidence="10">
    <location>
        <begin position="670"/>
        <end position="682"/>
    </location>
</feature>
<dbReference type="PROSITE" id="PS50109">
    <property type="entry name" value="HIS_KIN"/>
    <property type="match status" value="1"/>
</dbReference>
<evidence type="ECO:0000259" key="12">
    <source>
        <dbReference type="PROSITE" id="PS50110"/>
    </source>
</evidence>
<dbReference type="PANTHER" id="PTHR45339">
    <property type="entry name" value="HYBRID SIGNAL TRANSDUCTION HISTIDINE KINASE J"/>
    <property type="match status" value="1"/>
</dbReference>
<dbReference type="SMART" id="SM00086">
    <property type="entry name" value="PAC"/>
    <property type="match status" value="2"/>
</dbReference>
<dbReference type="PROSITE" id="PS50110">
    <property type="entry name" value="RESPONSE_REGULATORY"/>
    <property type="match status" value="1"/>
</dbReference>
<name>A0AAW9QG26_9BURK</name>
<evidence type="ECO:0000256" key="4">
    <source>
        <dbReference type="ARBA" id="ARBA00022729"/>
    </source>
</evidence>
<dbReference type="CDD" id="cd00082">
    <property type="entry name" value="HisKA"/>
    <property type="match status" value="1"/>
</dbReference>
<feature type="region of interest" description="Disordered" evidence="10">
    <location>
        <begin position="1"/>
        <end position="21"/>
    </location>
</feature>
<evidence type="ECO:0000313" key="14">
    <source>
        <dbReference type="EMBL" id="MEF7614337.1"/>
    </source>
</evidence>
<keyword evidence="3 9" id="KW-0597">Phosphoprotein</keyword>
<keyword evidence="6" id="KW-0843">Virulence</keyword>
<comment type="catalytic activity">
    <reaction evidence="1">
        <text>ATP + protein L-histidine = ADP + protein N-phospho-L-histidine.</text>
        <dbReference type="EC" id="2.7.13.3"/>
    </reaction>
</comment>
<feature type="domain" description="PAS" evidence="13">
    <location>
        <begin position="149"/>
        <end position="221"/>
    </location>
</feature>
<dbReference type="FunFam" id="3.30.565.10:FF:000010">
    <property type="entry name" value="Sensor histidine kinase RcsC"/>
    <property type="match status" value="1"/>
</dbReference>
<keyword evidence="5" id="KW-0902">Two-component regulatory system</keyword>
<dbReference type="PRINTS" id="PR00344">
    <property type="entry name" value="BCTRLSENSOR"/>
</dbReference>
<accession>A0AAW9QG26</accession>
<evidence type="ECO:0000256" key="3">
    <source>
        <dbReference type="ARBA" id="ARBA00022553"/>
    </source>
</evidence>
<dbReference type="CDD" id="cd00130">
    <property type="entry name" value="PAS"/>
    <property type="match status" value="2"/>
</dbReference>
<evidence type="ECO:0000256" key="8">
    <source>
        <dbReference type="ARBA" id="ARBA00070152"/>
    </source>
</evidence>
<evidence type="ECO:0000256" key="7">
    <source>
        <dbReference type="ARBA" id="ARBA00058004"/>
    </source>
</evidence>
<feature type="domain" description="Histidine kinase" evidence="11">
    <location>
        <begin position="318"/>
        <end position="538"/>
    </location>
</feature>
<dbReference type="SMART" id="SM00091">
    <property type="entry name" value="PAS"/>
    <property type="match status" value="2"/>
</dbReference>
<dbReference type="RefSeq" id="WP_332289309.1">
    <property type="nucleotide sequence ID" value="NZ_JAZIBG010000024.1"/>
</dbReference>
<dbReference type="Proteomes" id="UP001336250">
    <property type="component" value="Unassembled WGS sequence"/>
</dbReference>
<dbReference type="Gene3D" id="1.10.287.130">
    <property type="match status" value="1"/>
</dbReference>
<dbReference type="CDD" id="cd17546">
    <property type="entry name" value="REC_hyHK_CKI1_RcsC-like"/>
    <property type="match status" value="1"/>
</dbReference>
<dbReference type="InterPro" id="IPR003661">
    <property type="entry name" value="HisK_dim/P_dom"/>
</dbReference>
<dbReference type="PANTHER" id="PTHR45339:SF1">
    <property type="entry name" value="HYBRID SIGNAL TRANSDUCTION HISTIDINE KINASE J"/>
    <property type="match status" value="1"/>
</dbReference>
<dbReference type="EMBL" id="JAZIBG010000024">
    <property type="protein sequence ID" value="MEF7614337.1"/>
    <property type="molecule type" value="Genomic_DNA"/>
</dbReference>
<feature type="modified residue" description="4-aspartylphosphate" evidence="9">
    <location>
        <position position="748"/>
    </location>
</feature>
<sequence>MASSDPDRQPAGDLPRTTAGHTARLERALDSSLDGFWEYNLRTGDAWYSHSLRRMLGDTAQAAPDMAGRLSSRLHPDDAAGFIEAVDRAAARGTAFEREARLRDGEGRWRWFRARGRVWPGADGRPELLAGSLTDVHEACEARAALARMSERYERAVLATPHGLFERMLDEDTMYMSDPFWHALGYAPGELPSTRSTFVRLMHPDDLAPYQARVDEATRAQAPLDVRMRLRSKSGAYRWFQQLARLHRQPDGRLCAAGVLVDIDEQVSTRAALERGHAELERLVAERTMRLEAALALAEQARSEAERATAAKSLFVAHMSHEIRTPLNGVLGLTELALQMAVSPTQRRHLEVALQSGQSLLQVVDEVLDFSRTQRDAGPVANEPFDLSELLAATMRSVMPMARGSHVAMRFDWEGRRTRVRGDPARLRQIVINLLGNALKFTERGHVGMRTDVEDGGDGRCTARIRIEDTGPGIAADQQARVFEAFVQADASLSRRHGGAGLGLATARALAQALGGSIALRSEVGQGSEFLLTLPLDTDGPPDPELPPPEPLWVVSPNANRVHWTHERLQRMGGEVRSLESIDAAVRLAGTLPPGEHPVGVLVSQWCLTDPAGLLALRAELPRAQIALMQRPDWHQPALEQAAEALNIHCALMPLTPRALRALMSGQAGPLPPAHAPPPPEAEAPAPAAPLAAGQPVGYVLLVEDNPVNRMIGEGFLRALGLDPRTADDGVQALAACAADTPALVLMDLQMPVMDGLEATRRLRALQRAGRLPYFPIIALTAHALQSDRDLAAAAGMDGYLTKPLMLEALRSELQQWLPLPPGTVPQ</sequence>
<dbReference type="SMART" id="SM00388">
    <property type="entry name" value="HisKA"/>
    <property type="match status" value="1"/>
</dbReference>
<organism evidence="14 15">
    <name type="scientific">Aquincola agrisoli</name>
    <dbReference type="NCBI Taxonomy" id="3119538"/>
    <lineage>
        <taxon>Bacteria</taxon>
        <taxon>Pseudomonadati</taxon>
        <taxon>Pseudomonadota</taxon>
        <taxon>Betaproteobacteria</taxon>
        <taxon>Burkholderiales</taxon>
        <taxon>Sphaerotilaceae</taxon>
        <taxon>Aquincola</taxon>
    </lineage>
</organism>
<dbReference type="SUPFAM" id="SSF55874">
    <property type="entry name" value="ATPase domain of HSP90 chaperone/DNA topoisomerase II/histidine kinase"/>
    <property type="match status" value="1"/>
</dbReference>
<dbReference type="SMART" id="SM00387">
    <property type="entry name" value="HATPase_c"/>
    <property type="match status" value="1"/>
</dbReference>
<dbReference type="Pfam" id="PF00072">
    <property type="entry name" value="Response_reg"/>
    <property type="match status" value="1"/>
</dbReference>
<dbReference type="SMART" id="SM00448">
    <property type="entry name" value="REC"/>
    <property type="match status" value="1"/>
</dbReference>
<dbReference type="SUPFAM" id="SSF55785">
    <property type="entry name" value="PYP-like sensor domain (PAS domain)"/>
    <property type="match status" value="2"/>
</dbReference>
<comment type="caution">
    <text evidence="14">The sequence shown here is derived from an EMBL/GenBank/DDBJ whole genome shotgun (WGS) entry which is preliminary data.</text>
</comment>
<evidence type="ECO:0000259" key="13">
    <source>
        <dbReference type="PROSITE" id="PS50112"/>
    </source>
</evidence>
<keyword evidence="4" id="KW-0732">Signal</keyword>
<reference evidence="14 15" key="1">
    <citation type="submission" date="2024-02" db="EMBL/GenBank/DDBJ databases">
        <title>Genome sequence of Aquincola sp. MAHUQ-54.</title>
        <authorList>
            <person name="Huq M.A."/>
        </authorList>
    </citation>
    <scope>NUCLEOTIDE SEQUENCE [LARGE SCALE GENOMIC DNA]</scope>
    <source>
        <strain evidence="14 15">MAHUQ-54</strain>
    </source>
</reference>
<dbReference type="InterPro" id="IPR036890">
    <property type="entry name" value="HATPase_C_sf"/>
</dbReference>
<dbReference type="InterPro" id="IPR003594">
    <property type="entry name" value="HATPase_dom"/>
</dbReference>
<evidence type="ECO:0000256" key="2">
    <source>
        <dbReference type="ARBA" id="ARBA00012438"/>
    </source>
</evidence>
<dbReference type="EC" id="2.7.13.3" evidence="2"/>
<dbReference type="InterPro" id="IPR011006">
    <property type="entry name" value="CheY-like_superfamily"/>
</dbReference>
<dbReference type="Gene3D" id="3.30.565.10">
    <property type="entry name" value="Histidine kinase-like ATPase, C-terminal domain"/>
    <property type="match status" value="1"/>
</dbReference>
<dbReference type="SUPFAM" id="SSF47384">
    <property type="entry name" value="Homodimeric domain of signal transducing histidine kinase"/>
    <property type="match status" value="1"/>
</dbReference>
<dbReference type="NCBIfam" id="TIGR00229">
    <property type="entry name" value="sensory_box"/>
    <property type="match status" value="1"/>
</dbReference>
<feature type="region of interest" description="Disordered" evidence="10">
    <location>
        <begin position="666"/>
        <end position="689"/>
    </location>
</feature>
<dbReference type="InterPro" id="IPR036097">
    <property type="entry name" value="HisK_dim/P_sf"/>
</dbReference>
<evidence type="ECO:0000256" key="10">
    <source>
        <dbReference type="SAM" id="MobiDB-lite"/>
    </source>
</evidence>
<evidence type="ECO:0000256" key="5">
    <source>
        <dbReference type="ARBA" id="ARBA00023012"/>
    </source>
</evidence>
<dbReference type="AlphaFoldDB" id="A0AAW9QG26"/>
<dbReference type="CDD" id="cd16922">
    <property type="entry name" value="HATPase_EvgS-ArcB-TorS-like"/>
    <property type="match status" value="1"/>
</dbReference>
<gene>
    <name evidence="14" type="ORF">V4F39_10490</name>
</gene>
<comment type="function">
    <text evidence="7">Member of the two-component regulatory system BvgS/BvgA. Phosphorylates BvgA via a four-step phosphorelay in response to environmental signals.</text>
</comment>
<dbReference type="InterPro" id="IPR013655">
    <property type="entry name" value="PAS_fold_3"/>
</dbReference>
<dbReference type="GO" id="GO:0000155">
    <property type="term" value="F:phosphorelay sensor kinase activity"/>
    <property type="evidence" value="ECO:0007669"/>
    <property type="project" value="InterPro"/>
</dbReference>
<feature type="domain" description="Response regulatory" evidence="12">
    <location>
        <begin position="699"/>
        <end position="818"/>
    </location>
</feature>
<evidence type="ECO:0000256" key="1">
    <source>
        <dbReference type="ARBA" id="ARBA00000085"/>
    </source>
</evidence>
<dbReference type="SUPFAM" id="SSF52172">
    <property type="entry name" value="CheY-like"/>
    <property type="match status" value="1"/>
</dbReference>
<dbReference type="PROSITE" id="PS50112">
    <property type="entry name" value="PAS"/>
    <property type="match status" value="1"/>
</dbReference>
<dbReference type="Pfam" id="PF00512">
    <property type="entry name" value="HisKA"/>
    <property type="match status" value="1"/>
</dbReference>
<dbReference type="Pfam" id="PF02518">
    <property type="entry name" value="HATPase_c"/>
    <property type="match status" value="1"/>
</dbReference>
<dbReference type="Gene3D" id="3.30.450.20">
    <property type="entry name" value="PAS domain"/>
    <property type="match status" value="2"/>
</dbReference>
<evidence type="ECO:0000313" key="15">
    <source>
        <dbReference type="Proteomes" id="UP001336250"/>
    </source>
</evidence>
<evidence type="ECO:0000256" key="9">
    <source>
        <dbReference type="PROSITE-ProRule" id="PRU00169"/>
    </source>
</evidence>
<keyword evidence="15" id="KW-1185">Reference proteome</keyword>
<proteinExistence type="predicted"/>
<dbReference type="Gene3D" id="3.40.50.2300">
    <property type="match status" value="1"/>
</dbReference>
<dbReference type="InterPro" id="IPR005467">
    <property type="entry name" value="His_kinase_dom"/>
</dbReference>
<dbReference type="InterPro" id="IPR035965">
    <property type="entry name" value="PAS-like_dom_sf"/>
</dbReference>
<evidence type="ECO:0000259" key="11">
    <source>
        <dbReference type="PROSITE" id="PS50109"/>
    </source>
</evidence>
<dbReference type="InterPro" id="IPR004358">
    <property type="entry name" value="Sig_transdc_His_kin-like_C"/>
</dbReference>